<dbReference type="AlphaFoldDB" id="A0A8C2KZB2"/>
<proteinExistence type="predicted"/>
<accession>A0A8C2KZB2</accession>
<dbReference type="Ensembl" id="ENSCCRT00020127449.1">
    <property type="protein sequence ID" value="ENSCCRP00020116892.1"/>
    <property type="gene ID" value="ENSCCRG00020052662.1"/>
</dbReference>
<evidence type="ECO:0000313" key="1">
    <source>
        <dbReference type="Ensembl" id="ENSCCRP00020116892.1"/>
    </source>
</evidence>
<organism evidence="1 2">
    <name type="scientific">Cyprinus carpio</name>
    <name type="common">Common carp</name>
    <dbReference type="NCBI Taxonomy" id="7962"/>
    <lineage>
        <taxon>Eukaryota</taxon>
        <taxon>Metazoa</taxon>
        <taxon>Chordata</taxon>
        <taxon>Craniata</taxon>
        <taxon>Vertebrata</taxon>
        <taxon>Euteleostomi</taxon>
        <taxon>Actinopterygii</taxon>
        <taxon>Neopterygii</taxon>
        <taxon>Teleostei</taxon>
        <taxon>Ostariophysi</taxon>
        <taxon>Cypriniformes</taxon>
        <taxon>Cyprinidae</taxon>
        <taxon>Cyprininae</taxon>
        <taxon>Cyprinus</taxon>
    </lineage>
</organism>
<evidence type="ECO:0000313" key="2">
    <source>
        <dbReference type="Proteomes" id="UP000694701"/>
    </source>
</evidence>
<protein>
    <submittedName>
        <fullName evidence="1">Uncharacterized protein</fullName>
    </submittedName>
</protein>
<sequence length="98" mass="10585">MNSPCYSVAMDLGVCQLRNFSISFLSSLLGTETSLVQTPKLLLPVINISASDWPDALWDSHFVGLVTASRGGGLWVASRMQDTAFQGFTSNGERSISQ</sequence>
<name>A0A8C2KZB2_CYPCA</name>
<reference evidence="1" key="1">
    <citation type="submission" date="2025-08" db="UniProtKB">
        <authorList>
            <consortium name="Ensembl"/>
        </authorList>
    </citation>
    <scope>IDENTIFICATION</scope>
</reference>
<dbReference type="Proteomes" id="UP000694701">
    <property type="component" value="Unplaced"/>
</dbReference>